<comment type="similarity">
    <text evidence="1">Belongs to the short-chain dehydrogenases/reductases (SDR) family.</text>
</comment>
<evidence type="ECO:0000256" key="1">
    <source>
        <dbReference type="ARBA" id="ARBA00006484"/>
    </source>
</evidence>
<dbReference type="AlphaFoldDB" id="A0A2Z4ADX0"/>
<dbReference type="EMBL" id="CP029803">
    <property type="protein sequence ID" value="AWT60509.1"/>
    <property type="molecule type" value="Genomic_DNA"/>
</dbReference>
<dbReference type="Proteomes" id="UP000247465">
    <property type="component" value="Chromosome"/>
</dbReference>
<protein>
    <submittedName>
        <fullName evidence="3">Cyclopentanol dehydrogenase</fullName>
        <ecNumber evidence="3">1.1.1.163</ecNumber>
    </submittedName>
</protein>
<accession>A0A2Z4ADX0</accession>
<name>A0A2Z4ADX0_9BACT</name>
<dbReference type="GO" id="GO:0055041">
    <property type="term" value="F:cyclopentanol dehydrogenase activity"/>
    <property type="evidence" value="ECO:0007669"/>
    <property type="project" value="UniProtKB-EC"/>
</dbReference>
<reference evidence="3 4" key="1">
    <citation type="submission" date="2018-06" db="EMBL/GenBank/DDBJ databases">
        <title>Draft Genome Sequence of a Novel Marine Bacterium Related to the Verrucomicrobia.</title>
        <authorList>
            <person name="Vosseberg J."/>
            <person name="Martijn J."/>
            <person name="Ettema T.J.G."/>
        </authorList>
    </citation>
    <scope>NUCLEOTIDE SEQUENCE [LARGE SCALE GENOMIC DNA]</scope>
    <source>
        <strain evidence="3">TARA_B100001123</strain>
    </source>
</reference>
<dbReference type="PANTHER" id="PTHR43477:SF1">
    <property type="entry name" value="DIHYDROANTICAPSIN 7-DEHYDROGENASE"/>
    <property type="match status" value="1"/>
</dbReference>
<dbReference type="Gene3D" id="3.40.50.720">
    <property type="entry name" value="NAD(P)-binding Rossmann-like Domain"/>
    <property type="match status" value="1"/>
</dbReference>
<dbReference type="Pfam" id="PF13561">
    <property type="entry name" value="adh_short_C2"/>
    <property type="match status" value="1"/>
</dbReference>
<evidence type="ECO:0000313" key="3">
    <source>
        <dbReference type="EMBL" id="AWT60509.1"/>
    </source>
</evidence>
<dbReference type="InterPro" id="IPR051122">
    <property type="entry name" value="SDR_DHRS6-like"/>
</dbReference>
<dbReference type="PANTHER" id="PTHR43477">
    <property type="entry name" value="DIHYDROANTICAPSIN 7-DEHYDROGENASE"/>
    <property type="match status" value="1"/>
</dbReference>
<dbReference type="KEGG" id="mtar:DF168_01723"/>
<dbReference type="InterPro" id="IPR002347">
    <property type="entry name" value="SDR_fam"/>
</dbReference>
<dbReference type="EC" id="1.1.1.163" evidence="3"/>
<dbReference type="FunFam" id="3.40.50.720:FF:000084">
    <property type="entry name" value="Short-chain dehydrogenase reductase"/>
    <property type="match status" value="1"/>
</dbReference>
<evidence type="ECO:0000256" key="2">
    <source>
        <dbReference type="ARBA" id="ARBA00023002"/>
    </source>
</evidence>
<dbReference type="CDD" id="cd05233">
    <property type="entry name" value="SDR_c"/>
    <property type="match status" value="1"/>
</dbReference>
<dbReference type="InterPro" id="IPR036291">
    <property type="entry name" value="NAD(P)-bd_dom_sf"/>
</dbReference>
<dbReference type="SUPFAM" id="SSF51735">
    <property type="entry name" value="NAD(P)-binding Rossmann-fold domains"/>
    <property type="match status" value="1"/>
</dbReference>
<sequence length="271" mass="28780">MRKKETTNTKFSLQNRTIAVIGAASGIGEAVAIACAECGGNVIIADLDNEGLFRVAAEISSSEGECESHDLDICDENGVGEFLRDIDSRFGLDAVVATPALNIRQPITAYSSAEVDRIIDVNLKGGFYVLNIAGNLMSNRGKGSIVLFSSIRGKVVEAGQGIYAATKGAIEQLVRASSAELGPSGVRVNALAPGIVTTPLTQQIQSNPDWHKAYASHSVFNRWATPEEIAWPTVFLLSEAASFITGSVLYVDGGWTAIDGRFNPPSMETSR</sequence>
<proteinExistence type="inferred from homology"/>
<organism evidence="3 4">
    <name type="scientific">Candidatus Moanibacter tarae</name>
    <dbReference type="NCBI Taxonomy" id="2200854"/>
    <lineage>
        <taxon>Bacteria</taxon>
        <taxon>Pseudomonadati</taxon>
        <taxon>Verrucomicrobiota</taxon>
        <taxon>Opitutia</taxon>
        <taxon>Puniceicoccales</taxon>
        <taxon>Puniceicoccales incertae sedis</taxon>
        <taxon>Candidatus Moanibacter</taxon>
    </lineage>
</organism>
<keyword evidence="2 3" id="KW-0560">Oxidoreductase</keyword>
<dbReference type="PRINTS" id="PR00081">
    <property type="entry name" value="GDHRDH"/>
</dbReference>
<gene>
    <name evidence="3" type="primary">cpnA</name>
    <name evidence="3" type="ORF">DF168_01723</name>
</gene>
<evidence type="ECO:0000313" key="4">
    <source>
        <dbReference type="Proteomes" id="UP000247465"/>
    </source>
</evidence>